<reference evidence="1" key="2">
    <citation type="journal article" date="2023" name="BMC Genomics">
        <title>Pest status, molecular evolution, and epigenetic factors derived from the genome assembly of Frankliniella fusca, a thysanopteran phytovirus vector.</title>
        <authorList>
            <person name="Catto M.A."/>
            <person name="Labadie P.E."/>
            <person name="Jacobson A.L."/>
            <person name="Kennedy G.G."/>
            <person name="Srinivasan R."/>
            <person name="Hunt B.G."/>
        </authorList>
    </citation>
    <scope>NUCLEOTIDE SEQUENCE</scope>
    <source>
        <strain evidence="1">PL_HMW_Pooled</strain>
    </source>
</reference>
<reference evidence="1" key="1">
    <citation type="submission" date="2021-07" db="EMBL/GenBank/DDBJ databases">
        <authorList>
            <person name="Catto M.A."/>
            <person name="Jacobson A."/>
            <person name="Kennedy G."/>
            <person name="Labadie P."/>
            <person name="Hunt B.G."/>
            <person name="Srinivasan R."/>
        </authorList>
    </citation>
    <scope>NUCLEOTIDE SEQUENCE</scope>
    <source>
        <strain evidence="1">PL_HMW_Pooled</strain>
        <tissue evidence="1">Head</tissue>
    </source>
</reference>
<accession>A0AAE1HH43</accession>
<proteinExistence type="predicted"/>
<organism evidence="1 2">
    <name type="scientific">Frankliniella fusca</name>
    <dbReference type="NCBI Taxonomy" id="407009"/>
    <lineage>
        <taxon>Eukaryota</taxon>
        <taxon>Metazoa</taxon>
        <taxon>Ecdysozoa</taxon>
        <taxon>Arthropoda</taxon>
        <taxon>Hexapoda</taxon>
        <taxon>Insecta</taxon>
        <taxon>Pterygota</taxon>
        <taxon>Neoptera</taxon>
        <taxon>Paraneoptera</taxon>
        <taxon>Thysanoptera</taxon>
        <taxon>Terebrantia</taxon>
        <taxon>Thripoidea</taxon>
        <taxon>Thripidae</taxon>
        <taxon>Frankliniella</taxon>
    </lineage>
</organism>
<dbReference type="Proteomes" id="UP001219518">
    <property type="component" value="Unassembled WGS sequence"/>
</dbReference>
<keyword evidence="2" id="KW-1185">Reference proteome</keyword>
<comment type="caution">
    <text evidence="1">The sequence shown here is derived from an EMBL/GenBank/DDBJ whole genome shotgun (WGS) entry which is preliminary data.</text>
</comment>
<name>A0AAE1HH43_9NEOP</name>
<evidence type="ECO:0000313" key="2">
    <source>
        <dbReference type="Proteomes" id="UP001219518"/>
    </source>
</evidence>
<dbReference type="AlphaFoldDB" id="A0AAE1HH43"/>
<evidence type="ECO:0000313" key="1">
    <source>
        <dbReference type="EMBL" id="KAK3921234.1"/>
    </source>
</evidence>
<sequence length="88" mass="9734">MVFQENNVYFASGCPLLIQHILAGSIRDSVKDKLALLKVNDDFRVNQSSGLVSRHMIVTIARNCRNPPTRQSTLFVNVAQGGSYLVAE</sequence>
<protein>
    <submittedName>
        <fullName evidence="1">Protein TMA108</fullName>
    </submittedName>
</protein>
<dbReference type="EMBL" id="JAHWGI010001033">
    <property type="protein sequence ID" value="KAK3921234.1"/>
    <property type="molecule type" value="Genomic_DNA"/>
</dbReference>
<gene>
    <name evidence="1" type="ORF">KUF71_010449</name>
</gene>